<accession>A0ABV4TRJ5</accession>
<evidence type="ECO:0000256" key="1">
    <source>
        <dbReference type="SAM" id="SignalP"/>
    </source>
</evidence>
<evidence type="ECO:0000313" key="3">
    <source>
        <dbReference type="Proteomes" id="UP001575181"/>
    </source>
</evidence>
<keyword evidence="3" id="KW-1185">Reference proteome</keyword>
<reference evidence="2 3" key="1">
    <citation type="submission" date="2024-08" db="EMBL/GenBank/DDBJ databases">
        <title>Whole-genome sequencing of halo(alkali)philic microorganisms from hypersaline lakes.</title>
        <authorList>
            <person name="Sorokin D.Y."/>
            <person name="Merkel A.Y."/>
            <person name="Messina E."/>
            <person name="Yakimov M."/>
        </authorList>
    </citation>
    <scope>NUCLEOTIDE SEQUENCE [LARGE SCALE GENOMIC DNA]</scope>
    <source>
        <strain evidence="2 3">Cl-TMA</strain>
    </source>
</reference>
<dbReference type="Proteomes" id="UP001575181">
    <property type="component" value="Unassembled WGS sequence"/>
</dbReference>
<protein>
    <recommendedName>
        <fullName evidence="4">Protease inhibitor Inh</fullName>
    </recommendedName>
</protein>
<sequence length="115" mass="12549">MTSDRPLLLAALLLTAGLIRPAPAGAEAGWTDYGYVQEFRPTTAGRFLFRLPVKENPSGCSEKEWFFRDHTGPGAEHIFRILLRSVEDNLPVRVHVTGTCDHNGYSAVNAAAVAP</sequence>
<keyword evidence="1" id="KW-0732">Signal</keyword>
<comment type="caution">
    <text evidence="2">The sequence shown here is derived from an EMBL/GenBank/DDBJ whole genome shotgun (WGS) entry which is preliminary data.</text>
</comment>
<dbReference type="RefSeq" id="WP_373654541.1">
    <property type="nucleotide sequence ID" value="NZ_JBGUAW010000002.1"/>
</dbReference>
<name>A0ABV4TRJ5_9GAMM</name>
<gene>
    <name evidence="2" type="ORF">ACERLL_02805</name>
</gene>
<proteinExistence type="predicted"/>
<feature type="signal peptide" evidence="1">
    <location>
        <begin position="1"/>
        <end position="26"/>
    </location>
</feature>
<dbReference type="EMBL" id="JBGUAW010000002">
    <property type="protein sequence ID" value="MFA9459754.1"/>
    <property type="molecule type" value="Genomic_DNA"/>
</dbReference>
<evidence type="ECO:0008006" key="4">
    <source>
        <dbReference type="Google" id="ProtNLM"/>
    </source>
</evidence>
<organism evidence="2 3">
    <name type="scientific">Thiohalorhabdus methylotrophus</name>
    <dbReference type="NCBI Taxonomy" id="3242694"/>
    <lineage>
        <taxon>Bacteria</taxon>
        <taxon>Pseudomonadati</taxon>
        <taxon>Pseudomonadota</taxon>
        <taxon>Gammaproteobacteria</taxon>
        <taxon>Thiohalorhabdales</taxon>
        <taxon>Thiohalorhabdaceae</taxon>
        <taxon>Thiohalorhabdus</taxon>
    </lineage>
</organism>
<evidence type="ECO:0000313" key="2">
    <source>
        <dbReference type="EMBL" id="MFA9459754.1"/>
    </source>
</evidence>
<feature type="chain" id="PRO_5045572097" description="Protease inhibitor Inh" evidence="1">
    <location>
        <begin position="27"/>
        <end position="115"/>
    </location>
</feature>